<keyword evidence="3" id="KW-1185">Reference proteome</keyword>
<reference evidence="2 3" key="1">
    <citation type="submission" date="2017-07" db="EMBL/GenBank/DDBJ databases">
        <title>Flavobacterium cyanobacteriorum sp. nov., isolated from cyanobacterial aggregates in a eutrophic lake.</title>
        <authorList>
            <person name="Cai H."/>
        </authorList>
    </citation>
    <scope>NUCLEOTIDE SEQUENCE [LARGE SCALE GENOMIC DNA]</scope>
    <source>
        <strain evidence="2 3">TH021</strain>
    </source>
</reference>
<dbReference type="InterPro" id="IPR045607">
    <property type="entry name" value="DUF6452"/>
</dbReference>
<name>A0A255Z7M0_9FLAO</name>
<dbReference type="Pfam" id="PF20050">
    <property type="entry name" value="DUF6452"/>
    <property type="match status" value="1"/>
</dbReference>
<gene>
    <name evidence="2" type="ORF">CHU92_08165</name>
</gene>
<dbReference type="Proteomes" id="UP000216605">
    <property type="component" value="Unassembled WGS sequence"/>
</dbReference>
<evidence type="ECO:0000313" key="3">
    <source>
        <dbReference type="Proteomes" id="UP000216605"/>
    </source>
</evidence>
<protein>
    <submittedName>
        <fullName evidence="2">Uncharacterized protein</fullName>
    </submittedName>
</protein>
<proteinExistence type="predicted"/>
<dbReference type="OrthoDB" id="663527at2"/>
<keyword evidence="1" id="KW-0732">Signal</keyword>
<sequence length="174" mass="19878">MKKGIIMFMLLLSAAYFISCEKDDICAEGTPTTPSVVIEFYERDNRTQPKSVLNLRVIAENMETPVLFSGSDVTSANTIRIPLRTDADTTTYRLIYNATATNGTRNEDRITFNYTRNEIYVSRACGYKTHFYLGPDPNNDVLLQDTGDNFWISEVGVERTNIEDQNEAHIYIYF</sequence>
<evidence type="ECO:0000313" key="2">
    <source>
        <dbReference type="EMBL" id="OYQ37553.1"/>
    </source>
</evidence>
<dbReference type="AlphaFoldDB" id="A0A255Z7M0"/>
<evidence type="ECO:0000256" key="1">
    <source>
        <dbReference type="SAM" id="SignalP"/>
    </source>
</evidence>
<dbReference type="RefSeq" id="WP_094414445.1">
    <property type="nucleotide sequence ID" value="NZ_NOXV01000253.1"/>
</dbReference>
<dbReference type="EMBL" id="NOXV01000253">
    <property type="protein sequence ID" value="OYQ37553.1"/>
    <property type="molecule type" value="Genomic_DNA"/>
</dbReference>
<accession>A0A255Z7M0</accession>
<organism evidence="2 3">
    <name type="scientific">Flavobacterium cyanobacteriorum</name>
    <dbReference type="NCBI Taxonomy" id="2022802"/>
    <lineage>
        <taxon>Bacteria</taxon>
        <taxon>Pseudomonadati</taxon>
        <taxon>Bacteroidota</taxon>
        <taxon>Flavobacteriia</taxon>
        <taxon>Flavobacteriales</taxon>
        <taxon>Flavobacteriaceae</taxon>
        <taxon>Flavobacterium</taxon>
    </lineage>
</organism>
<comment type="caution">
    <text evidence="2">The sequence shown here is derived from an EMBL/GenBank/DDBJ whole genome shotgun (WGS) entry which is preliminary data.</text>
</comment>
<feature type="signal peptide" evidence="1">
    <location>
        <begin position="1"/>
        <end position="19"/>
    </location>
</feature>
<feature type="chain" id="PRO_5013259654" evidence="1">
    <location>
        <begin position="20"/>
        <end position="174"/>
    </location>
</feature>